<keyword evidence="2" id="KW-1185">Reference proteome</keyword>
<dbReference type="Proteomes" id="UP000050326">
    <property type="component" value="Unassembled WGS sequence"/>
</dbReference>
<organism evidence="1 2">
    <name type="scientific">Oxobacter pfennigii</name>
    <dbReference type="NCBI Taxonomy" id="36849"/>
    <lineage>
        <taxon>Bacteria</taxon>
        <taxon>Bacillati</taxon>
        <taxon>Bacillota</taxon>
        <taxon>Clostridia</taxon>
        <taxon>Eubacteriales</taxon>
        <taxon>Clostridiaceae</taxon>
        <taxon>Oxobacter</taxon>
    </lineage>
</organism>
<dbReference type="STRING" id="36849.OXPF_19370"/>
<accession>A0A0P8W9S3</accession>
<evidence type="ECO:0008006" key="3">
    <source>
        <dbReference type="Google" id="ProtNLM"/>
    </source>
</evidence>
<name>A0A0P8W9S3_9CLOT</name>
<comment type="caution">
    <text evidence="1">The sequence shown here is derived from an EMBL/GenBank/DDBJ whole genome shotgun (WGS) entry which is preliminary data.</text>
</comment>
<protein>
    <recommendedName>
        <fullName evidence="3">Methylcobalamin:coenzyme M methyltransferase</fullName>
    </recommendedName>
</protein>
<evidence type="ECO:0000313" key="2">
    <source>
        <dbReference type="Proteomes" id="UP000050326"/>
    </source>
</evidence>
<dbReference type="InterPro" id="IPR038071">
    <property type="entry name" value="UROD/MetE-like_sf"/>
</dbReference>
<dbReference type="OrthoDB" id="1890402at2"/>
<dbReference type="EMBL" id="LKET01000030">
    <property type="protein sequence ID" value="KPU44443.1"/>
    <property type="molecule type" value="Genomic_DNA"/>
</dbReference>
<dbReference type="RefSeq" id="WP_054874992.1">
    <property type="nucleotide sequence ID" value="NZ_LKET01000030.1"/>
</dbReference>
<proteinExistence type="predicted"/>
<dbReference type="Gene3D" id="3.20.20.210">
    <property type="match status" value="1"/>
</dbReference>
<evidence type="ECO:0000313" key="1">
    <source>
        <dbReference type="EMBL" id="KPU44443.1"/>
    </source>
</evidence>
<dbReference type="AlphaFoldDB" id="A0A0P8W9S3"/>
<dbReference type="SUPFAM" id="SSF51726">
    <property type="entry name" value="UROD/MetE-like"/>
    <property type="match status" value="1"/>
</dbReference>
<reference evidence="1 2" key="1">
    <citation type="submission" date="2015-09" db="EMBL/GenBank/DDBJ databases">
        <title>Genome sequence of Oxobacter pfennigii DSM 3222.</title>
        <authorList>
            <person name="Poehlein A."/>
            <person name="Bengelsdorf F.R."/>
            <person name="Schiel-Bengelsdorf B."/>
            <person name="Duerre P."/>
            <person name="Daniel R."/>
        </authorList>
    </citation>
    <scope>NUCLEOTIDE SEQUENCE [LARGE SCALE GENOMIC DNA]</scope>
    <source>
        <strain evidence="1 2">DSM 3222</strain>
    </source>
</reference>
<sequence length="148" mass="16641">MTKVKFAGYYAATKKEKRLVDFVNTTSMKFISHCCGMEEILLDSFYKIGIRRFDPCQPCNNLKKMKERYPDIALIGGLDLQGCVDLSDVTEDELRQEVRRCIDEYGPLGGYTIYGCSVSMYDPSAFAPGKKMGIICGEAISYAKSKIK</sequence>
<gene>
    <name evidence="1" type="ORF">OXPF_19370</name>
</gene>